<dbReference type="InterPro" id="IPR001206">
    <property type="entry name" value="Diacylglycerol_kinase_cat_dom"/>
</dbReference>
<keyword evidence="19" id="KW-1185">Reference proteome</keyword>
<evidence type="ECO:0000259" key="15">
    <source>
        <dbReference type="PROSITE" id="PS50081"/>
    </source>
</evidence>
<keyword evidence="10" id="KW-0862">Zinc</keyword>
<organism evidence="18 19">
    <name type="scientific">Cryptotermes secundus</name>
    <dbReference type="NCBI Taxonomy" id="105785"/>
    <lineage>
        <taxon>Eukaryota</taxon>
        <taxon>Metazoa</taxon>
        <taxon>Ecdysozoa</taxon>
        <taxon>Arthropoda</taxon>
        <taxon>Hexapoda</taxon>
        <taxon>Insecta</taxon>
        <taxon>Pterygota</taxon>
        <taxon>Neoptera</taxon>
        <taxon>Polyneoptera</taxon>
        <taxon>Dictyoptera</taxon>
        <taxon>Blattodea</taxon>
        <taxon>Blattoidea</taxon>
        <taxon>Termitoidae</taxon>
        <taxon>Kalotermitidae</taxon>
        <taxon>Cryptotermitinae</taxon>
        <taxon>Cryptotermes</taxon>
    </lineage>
</organism>
<dbReference type="PANTHER" id="PTHR11255">
    <property type="entry name" value="DIACYLGLYCEROL KINASE"/>
    <property type="match status" value="1"/>
</dbReference>
<evidence type="ECO:0000256" key="8">
    <source>
        <dbReference type="ARBA" id="ARBA00022771"/>
    </source>
</evidence>
<dbReference type="SUPFAM" id="SSF54928">
    <property type="entry name" value="RNA-binding domain, RBD"/>
    <property type="match status" value="1"/>
</dbReference>
<keyword evidence="7 13" id="KW-0547">Nucleotide-binding</keyword>
<feature type="domain" description="Phorbol-ester/DAG-type" evidence="15">
    <location>
        <begin position="97"/>
        <end position="148"/>
    </location>
</feature>
<sequence>VCNFVVHDRCLKTVVSPCSSIAASLIKNPVAHCWSEQTHQKRKFCNVCRKRLDDSLSIHCEVCEYYVHTDCQDFAVAECKENATYLPDKDLSLVHHQHHWREGNLPSNSKCIVCKKTCWSAECLAGFRCEWCGMTSHAVCHKQITGECTFGNLEPIYLPPHAVSIPRTEVPMEAIIGVQVRRRETMSRCDDSGSRVSAVMKRLSLVLPRSCKGNCHTSPPYMRARSISEEFSSGDTRYRDNDDYPHTREKGKEKEDRDEEIIKVYDGNGSFRRRIFRLICVSRQSTTEELLTAALREFRITKDPGSFYLTDVYASEVSRLGEVNVVDPLPVMSLHCKEGRRPAVFLRFRDRDNDSGEVRVYPGKLQVSEAYCTVPVNGETTIADLIRESLIRFGLENFECEQYRLSEILLDRGVTERVLSWDERPWEIVKQRGKESIRQMELMRFYLQLKQDPHGPNLALFVGNLPPNLSQRNYENMLTEFLGKENKFSSIGPIYYEYGSMVITYEDSNKAVRALYCLRESCYEDKHLLVMLLPNIEPSMVPPGVQPLLVFVNVKSGGCQGSELISSFRKLLNPYQVFDLDNGGPLPGLYVFRHIKDYKILVCGGDGTIGWVLQCLDNVGQDSECSSPACAIVPLGTGNDLARVLRWGPGYTGGEDPLNLLRDVIDAEEIRLDRWTVVFHPEDKADDKGQQPLNPSAGSTSEDNTQIFVMNNYFGIGIDADLCLDFHNAREENPNKFNSRLHNKGVYVKMGLRKMVGRKLCKDLHKEIRLEVDGKLVELPQVEGIIILNILSWGSGANPWGPEKEDQFSKPNHWDGMLEVVGVTGVVHLGQIQSGFRSALRIAQGGHIKIHLNSDIPVQVDGEPWVQSPGDVVVLKSALKATMLKKNKIKRRNTEPSILPANGEGGKSSDD</sequence>
<gene>
    <name evidence="18" type="ORF">B7P43_G11703</name>
</gene>
<evidence type="ECO:0000256" key="5">
    <source>
        <dbReference type="ARBA" id="ARBA00022723"/>
    </source>
</evidence>
<evidence type="ECO:0000256" key="4">
    <source>
        <dbReference type="ARBA" id="ARBA00022679"/>
    </source>
</evidence>
<dbReference type="CDD" id="cd01783">
    <property type="entry name" value="RA2_DAGK-theta"/>
    <property type="match status" value="1"/>
</dbReference>
<dbReference type="Pfam" id="PF00781">
    <property type="entry name" value="DAGK_cat"/>
    <property type="match status" value="1"/>
</dbReference>
<reference evidence="18 19" key="1">
    <citation type="submission" date="2017-12" db="EMBL/GenBank/DDBJ databases">
        <title>Hemimetabolous genomes reveal molecular basis of termite eusociality.</title>
        <authorList>
            <person name="Harrison M.C."/>
            <person name="Jongepier E."/>
            <person name="Robertson H.M."/>
            <person name="Arning N."/>
            <person name="Bitard-Feildel T."/>
            <person name="Chao H."/>
            <person name="Childers C.P."/>
            <person name="Dinh H."/>
            <person name="Doddapaneni H."/>
            <person name="Dugan S."/>
            <person name="Gowin J."/>
            <person name="Greiner C."/>
            <person name="Han Y."/>
            <person name="Hu H."/>
            <person name="Hughes D.S.T."/>
            <person name="Huylmans A.-K."/>
            <person name="Kemena C."/>
            <person name="Kremer L.P.M."/>
            <person name="Lee S.L."/>
            <person name="Lopez-Ezquerra A."/>
            <person name="Mallet L."/>
            <person name="Monroy-Kuhn J.M."/>
            <person name="Moser A."/>
            <person name="Murali S.C."/>
            <person name="Muzny D.M."/>
            <person name="Otani S."/>
            <person name="Piulachs M.-D."/>
            <person name="Poelchau M."/>
            <person name="Qu J."/>
            <person name="Schaub F."/>
            <person name="Wada-Katsumata A."/>
            <person name="Worley K.C."/>
            <person name="Xie Q."/>
            <person name="Ylla G."/>
            <person name="Poulsen M."/>
            <person name="Gibbs R.A."/>
            <person name="Schal C."/>
            <person name="Richards S."/>
            <person name="Belles X."/>
            <person name="Korb J."/>
            <person name="Bornberg-Bauer E."/>
        </authorList>
    </citation>
    <scope>NUCLEOTIDE SEQUENCE [LARGE SCALE GENOMIC DNA]</scope>
    <source>
        <tissue evidence="18">Whole body</tissue>
    </source>
</reference>
<evidence type="ECO:0000256" key="3">
    <source>
        <dbReference type="ARBA" id="ARBA00009280"/>
    </source>
</evidence>
<evidence type="ECO:0000313" key="19">
    <source>
        <dbReference type="Proteomes" id="UP000235965"/>
    </source>
</evidence>
<evidence type="ECO:0000256" key="2">
    <source>
        <dbReference type="ARBA" id="ARBA00004370"/>
    </source>
</evidence>
<accession>A0A2J7PRV1</accession>
<dbReference type="InterPro" id="IPR037607">
    <property type="entry name" value="DGK"/>
</dbReference>
<protein>
    <recommendedName>
        <fullName evidence="13">Diacylglycerol kinase</fullName>
        <shortName evidence="13">DAG kinase</shortName>
        <ecNumber evidence="13">2.7.1.107</ecNumber>
    </recommendedName>
</protein>
<dbReference type="Gene3D" id="3.40.50.10330">
    <property type="entry name" value="Probable inorganic polyphosphate/atp-NAD kinase, domain 1"/>
    <property type="match status" value="1"/>
</dbReference>
<evidence type="ECO:0000313" key="18">
    <source>
        <dbReference type="EMBL" id="PNF19051.1"/>
    </source>
</evidence>
<dbReference type="Pfam" id="PF00788">
    <property type="entry name" value="RA"/>
    <property type="match status" value="2"/>
</dbReference>
<evidence type="ECO:0000256" key="7">
    <source>
        <dbReference type="ARBA" id="ARBA00022741"/>
    </source>
</evidence>
<dbReference type="SMART" id="SM00046">
    <property type="entry name" value="DAGKc"/>
    <property type="match status" value="1"/>
</dbReference>
<dbReference type="GO" id="GO:0007200">
    <property type="term" value="P:phospholipase C-activating G protein-coupled receptor signaling pathway"/>
    <property type="evidence" value="ECO:0007669"/>
    <property type="project" value="InterPro"/>
</dbReference>
<dbReference type="SUPFAM" id="SSF57889">
    <property type="entry name" value="Cysteine-rich domain"/>
    <property type="match status" value="2"/>
</dbReference>
<keyword evidence="5" id="KW-0479">Metal-binding</keyword>
<dbReference type="Pfam" id="PF00130">
    <property type="entry name" value="C1_1"/>
    <property type="match status" value="1"/>
</dbReference>
<keyword evidence="12" id="KW-0472">Membrane</keyword>
<evidence type="ECO:0000256" key="12">
    <source>
        <dbReference type="ARBA" id="ARBA00023136"/>
    </source>
</evidence>
<feature type="domain" description="Ras-associating" evidence="17">
    <location>
        <begin position="354"/>
        <end position="452"/>
    </location>
</feature>
<feature type="domain" description="DAGKc" evidence="16">
    <location>
        <begin position="543"/>
        <end position="681"/>
    </location>
</feature>
<dbReference type="SMART" id="SM00314">
    <property type="entry name" value="RA"/>
    <property type="match status" value="2"/>
</dbReference>
<dbReference type="InterPro" id="IPR002219">
    <property type="entry name" value="PKC_DAG/PE"/>
</dbReference>
<dbReference type="PROSITE" id="PS50146">
    <property type="entry name" value="DAGK"/>
    <property type="match status" value="1"/>
</dbReference>
<keyword evidence="11 13" id="KW-0067">ATP-binding</keyword>
<dbReference type="CDD" id="cd20804">
    <property type="entry name" value="C1_DGKtheta_typeV_rpt2"/>
    <property type="match status" value="1"/>
</dbReference>
<keyword evidence="9 13" id="KW-0418">Kinase</keyword>
<evidence type="ECO:0000259" key="16">
    <source>
        <dbReference type="PROSITE" id="PS50146"/>
    </source>
</evidence>
<dbReference type="InterPro" id="IPR000756">
    <property type="entry name" value="Diacylglycerol_kin_accessory"/>
</dbReference>
<evidence type="ECO:0000256" key="14">
    <source>
        <dbReference type="SAM" id="MobiDB-lite"/>
    </source>
</evidence>
<evidence type="ECO:0000256" key="9">
    <source>
        <dbReference type="ARBA" id="ARBA00022777"/>
    </source>
</evidence>
<dbReference type="PROSITE" id="PS00479">
    <property type="entry name" value="ZF_DAG_PE_1"/>
    <property type="match status" value="1"/>
</dbReference>
<dbReference type="FunFam" id="3.40.50.10330:FF:000011">
    <property type="entry name" value="Diacylglycerol kinase"/>
    <property type="match status" value="1"/>
</dbReference>
<keyword evidence="8" id="KW-0863">Zinc-finger</keyword>
<dbReference type="Gene3D" id="3.10.20.90">
    <property type="entry name" value="Phosphatidylinositol 3-kinase Catalytic Subunit, Chain A, domain 1"/>
    <property type="match status" value="1"/>
</dbReference>
<comment type="subcellular location">
    <subcellularLocation>
        <location evidence="2">Membrane</location>
    </subcellularLocation>
</comment>
<dbReference type="InterPro" id="IPR016064">
    <property type="entry name" value="NAD/diacylglycerol_kinase_sf"/>
</dbReference>
<evidence type="ECO:0000256" key="10">
    <source>
        <dbReference type="ARBA" id="ARBA00022833"/>
    </source>
</evidence>
<dbReference type="Pfam" id="PF00609">
    <property type="entry name" value="DAGK_acc"/>
    <property type="match status" value="1"/>
</dbReference>
<feature type="domain" description="Phorbol-ester/DAG-type" evidence="15">
    <location>
        <begin position="31"/>
        <end position="79"/>
    </location>
</feature>
<dbReference type="FunFam" id="3.30.60.20:FF:000002">
    <property type="entry name" value="Diacylglycerol kinase"/>
    <property type="match status" value="1"/>
</dbReference>
<dbReference type="PANTHER" id="PTHR11255:SF54">
    <property type="entry name" value="DIACYLGLYCEROL KINASE THETA"/>
    <property type="match status" value="1"/>
</dbReference>
<comment type="catalytic activity">
    <reaction evidence="1 13">
        <text>a 1,2-diacyl-sn-glycerol + ATP = a 1,2-diacyl-sn-glycero-3-phosphate + ADP + H(+)</text>
        <dbReference type="Rhea" id="RHEA:10272"/>
        <dbReference type="ChEBI" id="CHEBI:15378"/>
        <dbReference type="ChEBI" id="CHEBI:17815"/>
        <dbReference type="ChEBI" id="CHEBI:30616"/>
        <dbReference type="ChEBI" id="CHEBI:58608"/>
        <dbReference type="ChEBI" id="CHEBI:456216"/>
        <dbReference type="EC" id="2.7.1.107"/>
    </reaction>
</comment>
<dbReference type="PROSITE" id="PS50200">
    <property type="entry name" value="RA"/>
    <property type="match status" value="2"/>
</dbReference>
<dbReference type="GO" id="GO:0003676">
    <property type="term" value="F:nucleic acid binding"/>
    <property type="evidence" value="ECO:0007669"/>
    <property type="project" value="InterPro"/>
</dbReference>
<proteinExistence type="inferred from homology"/>
<feature type="domain" description="Ras-associating" evidence="17">
    <location>
        <begin position="258"/>
        <end position="351"/>
    </location>
</feature>
<comment type="caution">
    <text evidence="18">The sequence shown here is derived from an EMBL/GenBank/DDBJ whole genome shotgun (WGS) entry which is preliminary data.</text>
</comment>
<dbReference type="SUPFAM" id="SSF111331">
    <property type="entry name" value="NAD kinase/diacylglycerol kinase-like"/>
    <property type="match status" value="1"/>
</dbReference>
<dbReference type="GO" id="GO:0008270">
    <property type="term" value="F:zinc ion binding"/>
    <property type="evidence" value="ECO:0007669"/>
    <property type="project" value="UniProtKB-KW"/>
</dbReference>
<dbReference type="Proteomes" id="UP000235965">
    <property type="component" value="Unassembled WGS sequence"/>
</dbReference>
<dbReference type="InterPro" id="IPR035979">
    <property type="entry name" value="RBD_domain_sf"/>
</dbReference>
<name>A0A2J7PRV1_9NEOP</name>
<evidence type="ECO:0000259" key="17">
    <source>
        <dbReference type="PROSITE" id="PS50200"/>
    </source>
</evidence>
<feature type="non-terminal residue" evidence="18">
    <location>
        <position position="1"/>
    </location>
</feature>
<dbReference type="SMART" id="SM00109">
    <property type="entry name" value="C1"/>
    <property type="match status" value="2"/>
</dbReference>
<dbReference type="AlphaFoldDB" id="A0A2J7PRV1"/>
<dbReference type="FunFam" id="2.60.200.40:FF:000004">
    <property type="entry name" value="Diacylglycerol kinase"/>
    <property type="match status" value="1"/>
</dbReference>
<dbReference type="InterPro" id="IPR056392">
    <property type="entry name" value="DGKtheta_RBD"/>
</dbReference>
<dbReference type="GO" id="GO:0004143">
    <property type="term" value="F:ATP-dependent diacylglycerol kinase activity"/>
    <property type="evidence" value="ECO:0007669"/>
    <property type="project" value="UniProtKB-EC"/>
</dbReference>
<evidence type="ECO:0000256" key="11">
    <source>
        <dbReference type="ARBA" id="ARBA00022840"/>
    </source>
</evidence>
<dbReference type="InterPro" id="IPR046349">
    <property type="entry name" value="C1-like_sf"/>
</dbReference>
<comment type="similarity">
    <text evidence="3 13">Belongs to the eukaryotic diacylglycerol kinase family.</text>
</comment>
<evidence type="ECO:0000256" key="13">
    <source>
        <dbReference type="RuleBase" id="RU361128"/>
    </source>
</evidence>
<dbReference type="Gene3D" id="3.30.60.20">
    <property type="match status" value="2"/>
</dbReference>
<feature type="region of interest" description="Disordered" evidence="14">
    <location>
        <begin position="890"/>
        <end position="911"/>
    </location>
</feature>
<feature type="region of interest" description="Disordered" evidence="14">
    <location>
        <begin position="226"/>
        <end position="257"/>
    </location>
</feature>
<dbReference type="SUPFAM" id="SSF54236">
    <property type="entry name" value="Ubiquitin-like"/>
    <property type="match status" value="2"/>
</dbReference>
<dbReference type="InterPro" id="IPR000159">
    <property type="entry name" value="RA_dom"/>
</dbReference>
<dbReference type="GO" id="GO:0005524">
    <property type="term" value="F:ATP binding"/>
    <property type="evidence" value="ECO:0007669"/>
    <property type="project" value="UniProtKB-KW"/>
</dbReference>
<feature type="compositionally biased region" description="Basic and acidic residues" evidence="14">
    <location>
        <begin position="236"/>
        <end position="257"/>
    </location>
</feature>
<dbReference type="FunFam" id="3.10.20.90:FF:000200">
    <property type="entry name" value="Diacylglycerol kinase"/>
    <property type="match status" value="1"/>
</dbReference>
<dbReference type="EMBL" id="NEVH01021952">
    <property type="protein sequence ID" value="PNF19051.1"/>
    <property type="molecule type" value="Genomic_DNA"/>
</dbReference>
<dbReference type="PROSITE" id="PS50081">
    <property type="entry name" value="ZF_DAG_PE_2"/>
    <property type="match status" value="2"/>
</dbReference>
<dbReference type="InterPro" id="IPR017438">
    <property type="entry name" value="ATP-NAD_kinase_N"/>
</dbReference>
<evidence type="ECO:0000256" key="6">
    <source>
        <dbReference type="ARBA" id="ARBA00022737"/>
    </source>
</evidence>
<keyword evidence="6" id="KW-0677">Repeat</keyword>
<dbReference type="Pfam" id="PF24099">
    <property type="entry name" value="RBD_DGKtheta"/>
    <property type="match status" value="1"/>
</dbReference>
<keyword evidence="4 13" id="KW-0808">Transferase</keyword>
<dbReference type="CDD" id="cd00590">
    <property type="entry name" value="RRM_SF"/>
    <property type="match status" value="1"/>
</dbReference>
<dbReference type="CDD" id="cd17111">
    <property type="entry name" value="RA1_DAGK-theta"/>
    <property type="match status" value="1"/>
</dbReference>
<evidence type="ECO:0000256" key="1">
    <source>
        <dbReference type="ARBA" id="ARBA00001383"/>
    </source>
</evidence>
<dbReference type="InterPro" id="IPR029071">
    <property type="entry name" value="Ubiquitin-like_domsf"/>
</dbReference>
<dbReference type="CDD" id="cd20854">
    <property type="entry name" value="C1_DGKtheta_typeV_rpt3"/>
    <property type="match status" value="1"/>
</dbReference>
<dbReference type="GO" id="GO:0016020">
    <property type="term" value="C:membrane"/>
    <property type="evidence" value="ECO:0007669"/>
    <property type="project" value="UniProtKB-SubCell"/>
</dbReference>
<dbReference type="EC" id="2.7.1.107" evidence="13"/>
<dbReference type="OrthoDB" id="242257at2759"/>
<dbReference type="Gene3D" id="2.60.200.40">
    <property type="match status" value="1"/>
</dbReference>
<dbReference type="SMART" id="SM00045">
    <property type="entry name" value="DAGKa"/>
    <property type="match status" value="1"/>
</dbReference>